<dbReference type="InterPro" id="IPR043133">
    <property type="entry name" value="GTP-CH-I_C/QueF"/>
</dbReference>
<evidence type="ECO:0000313" key="8">
    <source>
        <dbReference type="EMBL" id="TQN33169.1"/>
    </source>
</evidence>
<dbReference type="EMBL" id="VFQC01000001">
    <property type="protein sequence ID" value="TQN33169.1"/>
    <property type="molecule type" value="Genomic_DNA"/>
</dbReference>
<evidence type="ECO:0000256" key="3">
    <source>
        <dbReference type="ARBA" id="ARBA00005708"/>
    </source>
</evidence>
<keyword evidence="9" id="KW-1185">Reference proteome</keyword>
<dbReference type="Proteomes" id="UP000317422">
    <property type="component" value="Unassembled WGS sequence"/>
</dbReference>
<protein>
    <recommendedName>
        <fullName evidence="6">7,8-dihydroneopterin aldolase</fullName>
        <ecNumber evidence="6">4.1.2.25</ecNumber>
    </recommendedName>
</protein>
<dbReference type="Gene3D" id="3.30.1130.10">
    <property type="match status" value="1"/>
</dbReference>
<dbReference type="NCBIfam" id="TIGR00525">
    <property type="entry name" value="folB"/>
    <property type="match status" value="1"/>
</dbReference>
<evidence type="ECO:0000313" key="9">
    <source>
        <dbReference type="Proteomes" id="UP000317422"/>
    </source>
</evidence>
<dbReference type="GO" id="GO:0046656">
    <property type="term" value="P:folic acid biosynthetic process"/>
    <property type="evidence" value="ECO:0007669"/>
    <property type="project" value="UniProtKB-UniRule"/>
</dbReference>
<dbReference type="OrthoDB" id="3212934at2"/>
<dbReference type="UniPathway" id="UPA00077">
    <property type="reaction ID" value="UER00154"/>
</dbReference>
<organism evidence="8 9">
    <name type="scientific">Haloactinospora alba</name>
    <dbReference type="NCBI Taxonomy" id="405555"/>
    <lineage>
        <taxon>Bacteria</taxon>
        <taxon>Bacillati</taxon>
        <taxon>Actinomycetota</taxon>
        <taxon>Actinomycetes</taxon>
        <taxon>Streptosporangiales</taxon>
        <taxon>Nocardiopsidaceae</taxon>
        <taxon>Haloactinospora</taxon>
    </lineage>
</organism>
<dbReference type="AlphaFoldDB" id="A0A543NMW5"/>
<comment type="function">
    <text evidence="6">Catalyzes the conversion of 7,8-dihydroneopterin to 6-hydroxymethyl-7,8-dihydropterin.</text>
</comment>
<keyword evidence="5 6" id="KW-0456">Lyase</keyword>
<evidence type="ECO:0000259" key="7">
    <source>
        <dbReference type="SMART" id="SM00905"/>
    </source>
</evidence>
<dbReference type="NCBIfam" id="TIGR00526">
    <property type="entry name" value="folB_dom"/>
    <property type="match status" value="1"/>
</dbReference>
<dbReference type="CDD" id="cd00534">
    <property type="entry name" value="DHNA_DHNTPE"/>
    <property type="match status" value="1"/>
</dbReference>
<comment type="pathway">
    <text evidence="2 6">Cofactor biosynthesis; tetrahydrofolate biosynthesis; 2-amino-4-hydroxy-6-hydroxymethyl-7,8-dihydropteridine diphosphate from 7,8-dihydroneopterin triphosphate: step 3/4.</text>
</comment>
<dbReference type="EC" id="4.1.2.25" evidence="6"/>
<evidence type="ECO:0000256" key="6">
    <source>
        <dbReference type="RuleBase" id="RU362079"/>
    </source>
</evidence>
<dbReference type="PANTHER" id="PTHR42844">
    <property type="entry name" value="DIHYDRONEOPTERIN ALDOLASE 1-RELATED"/>
    <property type="match status" value="1"/>
</dbReference>
<comment type="similarity">
    <text evidence="3 6">Belongs to the DHNA family.</text>
</comment>
<proteinExistence type="inferred from homology"/>
<dbReference type="FunFam" id="3.30.1130.10:FF:000003">
    <property type="entry name" value="7,8-dihydroneopterin aldolase"/>
    <property type="match status" value="1"/>
</dbReference>
<dbReference type="PANTHER" id="PTHR42844:SF1">
    <property type="entry name" value="DIHYDRONEOPTERIN ALDOLASE 1-RELATED"/>
    <property type="match status" value="1"/>
</dbReference>
<gene>
    <name evidence="8" type="ORF">FHX37_3169</name>
</gene>
<evidence type="ECO:0000256" key="5">
    <source>
        <dbReference type="ARBA" id="ARBA00023239"/>
    </source>
</evidence>
<accession>A0A543NMW5</accession>
<keyword evidence="4 6" id="KW-0289">Folate biosynthesis</keyword>
<evidence type="ECO:0000256" key="2">
    <source>
        <dbReference type="ARBA" id="ARBA00005013"/>
    </source>
</evidence>
<dbReference type="Pfam" id="PF02152">
    <property type="entry name" value="FolB"/>
    <property type="match status" value="1"/>
</dbReference>
<dbReference type="RefSeq" id="WP_141924570.1">
    <property type="nucleotide sequence ID" value="NZ_VFQC01000001.1"/>
</dbReference>
<dbReference type="SMART" id="SM00905">
    <property type="entry name" value="FolB"/>
    <property type="match status" value="1"/>
</dbReference>
<evidence type="ECO:0000256" key="1">
    <source>
        <dbReference type="ARBA" id="ARBA00001353"/>
    </source>
</evidence>
<comment type="caution">
    <text evidence="8">The sequence shown here is derived from an EMBL/GenBank/DDBJ whole genome shotgun (WGS) entry which is preliminary data.</text>
</comment>
<dbReference type="InterPro" id="IPR006157">
    <property type="entry name" value="FolB_dom"/>
</dbReference>
<dbReference type="SUPFAM" id="SSF55620">
    <property type="entry name" value="Tetrahydrobiopterin biosynthesis enzymes-like"/>
    <property type="match status" value="1"/>
</dbReference>
<dbReference type="GO" id="GO:0005737">
    <property type="term" value="C:cytoplasm"/>
    <property type="evidence" value="ECO:0007669"/>
    <property type="project" value="TreeGrafter"/>
</dbReference>
<dbReference type="GO" id="GO:0046654">
    <property type="term" value="P:tetrahydrofolate biosynthetic process"/>
    <property type="evidence" value="ECO:0007669"/>
    <property type="project" value="UniProtKB-UniRule"/>
</dbReference>
<name>A0A543NMW5_9ACTN</name>
<feature type="domain" description="Dihydroneopterin aldolase/epimerase" evidence="7">
    <location>
        <begin position="8"/>
        <end position="120"/>
    </location>
</feature>
<dbReference type="GO" id="GO:0004150">
    <property type="term" value="F:dihydroneopterin aldolase activity"/>
    <property type="evidence" value="ECO:0007669"/>
    <property type="project" value="UniProtKB-UniRule"/>
</dbReference>
<evidence type="ECO:0000256" key="4">
    <source>
        <dbReference type="ARBA" id="ARBA00022909"/>
    </source>
</evidence>
<sequence>MTGALDRIAVRGLRAYGYHGVFPDERRHGQEFVVDVVLGTDVAEAARTDDVGHTVHYGHLSQRLVAAVEGEPVDLVETLAERLAGVCLAEERVREVEVTVHKPDAPIPHEFTDVTVTILRKARG</sequence>
<reference evidence="8 9" key="1">
    <citation type="submission" date="2019-06" db="EMBL/GenBank/DDBJ databases">
        <title>Sequencing the genomes of 1000 actinobacteria strains.</title>
        <authorList>
            <person name="Klenk H.-P."/>
        </authorList>
    </citation>
    <scope>NUCLEOTIDE SEQUENCE [LARGE SCALE GENOMIC DNA]</scope>
    <source>
        <strain evidence="8 9">DSM 45015</strain>
    </source>
</reference>
<comment type="catalytic activity">
    <reaction evidence="1 6">
        <text>7,8-dihydroneopterin = 6-hydroxymethyl-7,8-dihydropterin + glycolaldehyde</text>
        <dbReference type="Rhea" id="RHEA:10540"/>
        <dbReference type="ChEBI" id="CHEBI:17001"/>
        <dbReference type="ChEBI" id="CHEBI:17071"/>
        <dbReference type="ChEBI" id="CHEBI:44841"/>
        <dbReference type="EC" id="4.1.2.25"/>
    </reaction>
</comment>
<dbReference type="InterPro" id="IPR006156">
    <property type="entry name" value="Dihydroneopterin_aldolase"/>
</dbReference>